<protein>
    <submittedName>
        <fullName evidence="1">Uncharacterized protein</fullName>
    </submittedName>
</protein>
<gene>
    <name evidence="1" type="ORF">BaRGS_00002568</name>
</gene>
<comment type="caution">
    <text evidence="1">The sequence shown here is derived from an EMBL/GenBank/DDBJ whole genome shotgun (WGS) entry which is preliminary data.</text>
</comment>
<evidence type="ECO:0000313" key="2">
    <source>
        <dbReference type="Proteomes" id="UP001519460"/>
    </source>
</evidence>
<accession>A0ABD0M3V3</accession>
<dbReference type="EMBL" id="JACVVK020000007">
    <property type="protein sequence ID" value="KAK7506456.1"/>
    <property type="molecule type" value="Genomic_DNA"/>
</dbReference>
<name>A0ABD0M3V3_9CAEN</name>
<sequence>MPSIRQFQQSTILAKLITVPWTRQEARAKKFRPVYCCWIRPRVGKLLVSIYRDLDARCREMRTIEPRGHREIESGRLMGANIALHTALVPGLISEIAYCGK</sequence>
<dbReference type="AlphaFoldDB" id="A0ABD0M3V3"/>
<keyword evidence="2" id="KW-1185">Reference proteome</keyword>
<proteinExistence type="predicted"/>
<organism evidence="1 2">
    <name type="scientific">Batillaria attramentaria</name>
    <dbReference type="NCBI Taxonomy" id="370345"/>
    <lineage>
        <taxon>Eukaryota</taxon>
        <taxon>Metazoa</taxon>
        <taxon>Spiralia</taxon>
        <taxon>Lophotrochozoa</taxon>
        <taxon>Mollusca</taxon>
        <taxon>Gastropoda</taxon>
        <taxon>Caenogastropoda</taxon>
        <taxon>Sorbeoconcha</taxon>
        <taxon>Cerithioidea</taxon>
        <taxon>Batillariidae</taxon>
        <taxon>Batillaria</taxon>
    </lineage>
</organism>
<evidence type="ECO:0000313" key="1">
    <source>
        <dbReference type="EMBL" id="KAK7506456.1"/>
    </source>
</evidence>
<dbReference type="Proteomes" id="UP001519460">
    <property type="component" value="Unassembled WGS sequence"/>
</dbReference>
<reference evidence="1 2" key="1">
    <citation type="journal article" date="2023" name="Sci. Data">
        <title>Genome assembly of the Korean intertidal mud-creeper Batillaria attramentaria.</title>
        <authorList>
            <person name="Patra A.K."/>
            <person name="Ho P.T."/>
            <person name="Jun S."/>
            <person name="Lee S.J."/>
            <person name="Kim Y."/>
            <person name="Won Y.J."/>
        </authorList>
    </citation>
    <scope>NUCLEOTIDE SEQUENCE [LARGE SCALE GENOMIC DNA]</scope>
    <source>
        <strain evidence="1">Wonlab-2016</strain>
    </source>
</reference>